<keyword evidence="3 9" id="KW-0813">Transport</keyword>
<evidence type="ECO:0000313" key="13">
    <source>
        <dbReference type="Proteomes" id="UP000199167"/>
    </source>
</evidence>
<keyword evidence="6" id="KW-0812">Transmembrane</keyword>
<dbReference type="InterPro" id="IPR050739">
    <property type="entry name" value="MFP"/>
</dbReference>
<evidence type="ECO:0000313" key="12">
    <source>
        <dbReference type="EMBL" id="SEW39346.1"/>
    </source>
</evidence>
<dbReference type="Gene3D" id="2.40.50.100">
    <property type="match status" value="1"/>
</dbReference>
<gene>
    <name evidence="12" type="ORF">SAMN04488515_2587</name>
</gene>
<dbReference type="GO" id="GO:0005886">
    <property type="term" value="C:plasma membrane"/>
    <property type="evidence" value="ECO:0007669"/>
    <property type="project" value="UniProtKB-SubCell"/>
</dbReference>
<dbReference type="PRINTS" id="PR01490">
    <property type="entry name" value="RTXTOXIND"/>
</dbReference>
<protein>
    <recommendedName>
        <fullName evidence="9">Membrane fusion protein (MFP) family protein</fullName>
    </recommendedName>
</protein>
<keyword evidence="4 9" id="KW-1003">Cell membrane</keyword>
<keyword evidence="8" id="KW-0472">Membrane</keyword>
<evidence type="ECO:0000256" key="6">
    <source>
        <dbReference type="ARBA" id="ARBA00022692"/>
    </source>
</evidence>
<evidence type="ECO:0000256" key="2">
    <source>
        <dbReference type="ARBA" id="ARBA00009477"/>
    </source>
</evidence>
<evidence type="ECO:0000256" key="8">
    <source>
        <dbReference type="ARBA" id="ARBA00023136"/>
    </source>
</evidence>
<proteinExistence type="inferred from homology"/>
<keyword evidence="5 9" id="KW-0997">Cell inner membrane</keyword>
<dbReference type="InterPro" id="IPR058781">
    <property type="entry name" value="HH_AprE-like"/>
</dbReference>
<keyword evidence="7" id="KW-1133">Transmembrane helix</keyword>
<feature type="domain" description="AprE-like long alpha-helical hairpin" evidence="10">
    <location>
        <begin position="92"/>
        <end position="279"/>
    </location>
</feature>
<dbReference type="OrthoDB" id="9810980at2"/>
<evidence type="ECO:0000256" key="5">
    <source>
        <dbReference type="ARBA" id="ARBA00022519"/>
    </source>
</evidence>
<dbReference type="InterPro" id="IPR010129">
    <property type="entry name" value="T1SS_HlyD"/>
</dbReference>
<evidence type="ECO:0000259" key="11">
    <source>
        <dbReference type="Pfam" id="PF26002"/>
    </source>
</evidence>
<dbReference type="Gene3D" id="2.40.30.170">
    <property type="match status" value="1"/>
</dbReference>
<dbReference type="EMBL" id="FOIZ01000002">
    <property type="protein sequence ID" value="SEW39346.1"/>
    <property type="molecule type" value="Genomic_DNA"/>
</dbReference>
<dbReference type="InterPro" id="IPR058982">
    <property type="entry name" value="Beta-barrel_AprE"/>
</dbReference>
<sequence>MTNSDHKKRWSTTRPMIVGLLALLILVGGFGTWAVMAQINGAVIASGQIEVDRNRQVIQHPDGGVVAEIIVDEGDTVAEGDLLIRLDASVLQSELAVVEGQLFEILARRGRLEAERDGSDTIVFDSTLLDGGDDAAELMDGQMRLFVARLESVSRATEQLTQQRAQIASQLNGIAAQQEALNQQRDLIAEELTDQQSLLDRGLAQASRVLALRREEANLLGRAGELTAQAAQASERMTEIEIQILGLTTTRREEAITRLRDLQFNELELSERRRTLRQQLDRLDIRAPVSGIVYGLQVFAPRSVIRAADPVMFLVPQDRPLVIATQVQLTDIDQIHVGQDVTLRFSALDQRRTPELRGQVTLISADAFQDEGSPVSYYRAEVQMMEGEIDRLPEGTTLIPGMPVEAFVRTADRSPMDYLIKPLADYFAKAFRES</sequence>
<dbReference type="SUPFAM" id="SSF51230">
    <property type="entry name" value="Single hybrid motif"/>
    <property type="match status" value="1"/>
</dbReference>
<evidence type="ECO:0000256" key="4">
    <source>
        <dbReference type="ARBA" id="ARBA00022475"/>
    </source>
</evidence>
<dbReference type="PANTHER" id="PTHR30386:SF17">
    <property type="entry name" value="ALKALINE PROTEASE SECRETION PROTEIN APRE"/>
    <property type="match status" value="1"/>
</dbReference>
<feature type="domain" description="AprE-like beta-barrel" evidence="11">
    <location>
        <begin position="321"/>
        <end position="410"/>
    </location>
</feature>
<comment type="similarity">
    <text evidence="2 9">Belongs to the membrane fusion protein (MFP) (TC 8.A.1) family.</text>
</comment>
<evidence type="ECO:0000256" key="1">
    <source>
        <dbReference type="ARBA" id="ARBA00004377"/>
    </source>
</evidence>
<dbReference type="Pfam" id="PF25994">
    <property type="entry name" value="HH_AprE"/>
    <property type="match status" value="1"/>
</dbReference>
<dbReference type="PANTHER" id="PTHR30386">
    <property type="entry name" value="MEMBRANE FUSION SUBUNIT OF EMRAB-TOLC MULTIDRUG EFFLUX PUMP"/>
    <property type="match status" value="1"/>
</dbReference>
<comment type="subcellular location">
    <subcellularLocation>
        <location evidence="1 9">Cell inner membrane</location>
        <topology evidence="1 9">Single-pass membrane protein</topology>
    </subcellularLocation>
</comment>
<dbReference type="InterPro" id="IPR011053">
    <property type="entry name" value="Single_hybrid_motif"/>
</dbReference>
<accession>A0A1I0RGF7</accession>
<dbReference type="GO" id="GO:0015031">
    <property type="term" value="P:protein transport"/>
    <property type="evidence" value="ECO:0007669"/>
    <property type="project" value="InterPro"/>
</dbReference>
<keyword evidence="13" id="KW-1185">Reference proteome</keyword>
<dbReference type="AlphaFoldDB" id="A0A1I0RGF7"/>
<evidence type="ECO:0000256" key="3">
    <source>
        <dbReference type="ARBA" id="ARBA00022448"/>
    </source>
</evidence>
<dbReference type="NCBIfam" id="TIGR01843">
    <property type="entry name" value="type_I_hlyD"/>
    <property type="match status" value="1"/>
</dbReference>
<dbReference type="Proteomes" id="UP000199167">
    <property type="component" value="Unassembled WGS sequence"/>
</dbReference>
<reference evidence="12 13" key="1">
    <citation type="submission" date="2016-10" db="EMBL/GenBank/DDBJ databases">
        <authorList>
            <person name="de Groot N.N."/>
        </authorList>
    </citation>
    <scope>NUCLEOTIDE SEQUENCE [LARGE SCALE GENOMIC DNA]</scope>
    <source>
        <strain evidence="12 13">DSM 17925</strain>
    </source>
</reference>
<name>A0A1I0RGF7_9RHOB</name>
<dbReference type="STRING" id="364200.SAMN04488515_2587"/>
<evidence type="ECO:0000256" key="7">
    <source>
        <dbReference type="ARBA" id="ARBA00022989"/>
    </source>
</evidence>
<evidence type="ECO:0000256" key="9">
    <source>
        <dbReference type="RuleBase" id="RU365093"/>
    </source>
</evidence>
<organism evidence="12 13">
    <name type="scientific">Cognatiyoonia koreensis</name>
    <dbReference type="NCBI Taxonomy" id="364200"/>
    <lineage>
        <taxon>Bacteria</taxon>
        <taxon>Pseudomonadati</taxon>
        <taxon>Pseudomonadota</taxon>
        <taxon>Alphaproteobacteria</taxon>
        <taxon>Rhodobacterales</taxon>
        <taxon>Paracoccaceae</taxon>
        <taxon>Cognatiyoonia</taxon>
    </lineage>
</organism>
<dbReference type="RefSeq" id="WP_089995463.1">
    <property type="nucleotide sequence ID" value="NZ_FOIZ01000002.1"/>
</dbReference>
<evidence type="ECO:0000259" key="10">
    <source>
        <dbReference type="Pfam" id="PF25994"/>
    </source>
</evidence>
<dbReference type="Pfam" id="PF26002">
    <property type="entry name" value="Beta-barrel_AprE"/>
    <property type="match status" value="1"/>
</dbReference>